<keyword evidence="5" id="KW-0812">Transmembrane</keyword>
<feature type="repeat" description="TPR" evidence="4">
    <location>
        <begin position="96"/>
        <end position="129"/>
    </location>
</feature>
<dbReference type="InterPro" id="IPR011990">
    <property type="entry name" value="TPR-like_helical_dom_sf"/>
</dbReference>
<organism evidence="7 8">
    <name type="scientific">Aquimarina gracilis</name>
    <dbReference type="NCBI Taxonomy" id="874422"/>
    <lineage>
        <taxon>Bacteria</taxon>
        <taxon>Pseudomonadati</taxon>
        <taxon>Bacteroidota</taxon>
        <taxon>Flavobacteriia</taxon>
        <taxon>Flavobacteriales</taxon>
        <taxon>Flavobacteriaceae</taxon>
        <taxon>Aquimarina</taxon>
    </lineage>
</organism>
<evidence type="ECO:0000256" key="5">
    <source>
        <dbReference type="SAM" id="Phobius"/>
    </source>
</evidence>
<dbReference type="Proteomes" id="UP001327027">
    <property type="component" value="Unassembled WGS sequence"/>
</dbReference>
<feature type="transmembrane region" description="Helical" evidence="5">
    <location>
        <begin position="374"/>
        <end position="394"/>
    </location>
</feature>
<dbReference type="EMBL" id="JAYKLX010000010">
    <property type="protein sequence ID" value="MEB3347853.1"/>
    <property type="molecule type" value="Genomic_DNA"/>
</dbReference>
<gene>
    <name evidence="7" type="ORF">U6A24_20415</name>
</gene>
<dbReference type="PANTHER" id="PTHR43280:SF34">
    <property type="entry name" value="ARAC-FAMILY TRANSCRIPTIONAL REGULATOR"/>
    <property type="match status" value="1"/>
</dbReference>
<evidence type="ECO:0000256" key="2">
    <source>
        <dbReference type="ARBA" id="ARBA00023125"/>
    </source>
</evidence>
<dbReference type="PROSITE" id="PS50005">
    <property type="entry name" value="TPR"/>
    <property type="match status" value="1"/>
</dbReference>
<dbReference type="SUPFAM" id="SSF48452">
    <property type="entry name" value="TPR-like"/>
    <property type="match status" value="1"/>
</dbReference>
<keyword evidence="4" id="KW-0802">TPR repeat</keyword>
<reference evidence="7 8" key="1">
    <citation type="journal article" date="2013" name="Int. J. Syst. Evol. Microbiol.">
        <title>Aquimarina gracilis sp. nov., isolated from the gut microflora of a mussel, Mytilus coruscus, and emended description of Aquimarina spongiae.</title>
        <authorList>
            <person name="Park S.C."/>
            <person name="Choe H.N."/>
            <person name="Baik K.S."/>
            <person name="Seong C.N."/>
        </authorList>
    </citation>
    <scope>NUCLEOTIDE SEQUENCE [LARGE SCALE GENOMIC DNA]</scope>
    <source>
        <strain evidence="7 8">PSC32</strain>
    </source>
</reference>
<dbReference type="InterPro" id="IPR009057">
    <property type="entry name" value="Homeodomain-like_sf"/>
</dbReference>
<dbReference type="InterPro" id="IPR019734">
    <property type="entry name" value="TPR_rpt"/>
</dbReference>
<dbReference type="Pfam" id="PF12833">
    <property type="entry name" value="HTH_18"/>
    <property type="match status" value="1"/>
</dbReference>
<dbReference type="PROSITE" id="PS01124">
    <property type="entry name" value="HTH_ARAC_FAMILY_2"/>
    <property type="match status" value="1"/>
</dbReference>
<keyword evidence="5" id="KW-1133">Transmembrane helix</keyword>
<proteinExistence type="predicted"/>
<keyword evidence="2" id="KW-0238">DNA-binding</keyword>
<comment type="caution">
    <text evidence="7">The sequence shown here is derived from an EMBL/GenBank/DDBJ whole genome shotgun (WGS) entry which is preliminary data.</text>
</comment>
<dbReference type="Gene3D" id="1.25.40.10">
    <property type="entry name" value="Tetratricopeptide repeat domain"/>
    <property type="match status" value="2"/>
</dbReference>
<dbReference type="RefSeq" id="WP_324181873.1">
    <property type="nucleotide sequence ID" value="NZ_BAABAW010000011.1"/>
</dbReference>
<keyword evidence="1" id="KW-0805">Transcription regulation</keyword>
<evidence type="ECO:0000259" key="6">
    <source>
        <dbReference type="PROSITE" id="PS01124"/>
    </source>
</evidence>
<dbReference type="SMART" id="SM00028">
    <property type="entry name" value="TPR"/>
    <property type="match status" value="3"/>
</dbReference>
<name>A0ABU6A193_9FLAO</name>
<dbReference type="PANTHER" id="PTHR43280">
    <property type="entry name" value="ARAC-FAMILY TRANSCRIPTIONAL REGULATOR"/>
    <property type="match status" value="1"/>
</dbReference>
<dbReference type="InterPro" id="IPR018060">
    <property type="entry name" value="HTH_AraC"/>
</dbReference>
<protein>
    <submittedName>
        <fullName evidence="7">Helix-turn-helix domain-containing protein</fullName>
    </submittedName>
</protein>
<evidence type="ECO:0000313" key="8">
    <source>
        <dbReference type="Proteomes" id="UP001327027"/>
    </source>
</evidence>
<keyword evidence="8" id="KW-1185">Reference proteome</keyword>
<dbReference type="SMART" id="SM00342">
    <property type="entry name" value="HTH_ARAC"/>
    <property type="match status" value="1"/>
</dbReference>
<keyword evidence="3" id="KW-0804">Transcription</keyword>
<evidence type="ECO:0000256" key="3">
    <source>
        <dbReference type="ARBA" id="ARBA00023163"/>
    </source>
</evidence>
<keyword evidence="5" id="KW-0472">Membrane</keyword>
<feature type="domain" description="HTH araC/xylS-type" evidence="6">
    <location>
        <begin position="439"/>
        <end position="543"/>
    </location>
</feature>
<evidence type="ECO:0000313" key="7">
    <source>
        <dbReference type="EMBL" id="MEB3347853.1"/>
    </source>
</evidence>
<accession>A0ABU6A193</accession>
<evidence type="ECO:0000256" key="4">
    <source>
        <dbReference type="PROSITE-ProRule" id="PRU00339"/>
    </source>
</evidence>
<dbReference type="Gene3D" id="1.10.10.60">
    <property type="entry name" value="Homeodomain-like"/>
    <property type="match status" value="2"/>
</dbReference>
<evidence type="ECO:0000256" key="1">
    <source>
        <dbReference type="ARBA" id="ARBA00023015"/>
    </source>
</evidence>
<sequence length="550" mass="64077">MYSQNLVDTFKTPDSLQELSFDELYKDYIKTWPDTLTSKTYLYSFLKKAKQENNQIKMAQAYCLLSYYSEKESEKIKLLNRSIELSKGLGDKTYPVEAYSFKGGYYMKKGNYSKALDSYLKALPLAEKVNHIEYIYITKHNIGLIKTEIGKYDEALPLFRDNHIRNSKKQPIDTTRFTKSSIALGTSYRYNNKLDSASTIHRKAIQTILGSDYHYKRFYATIIINEGINLFFKKEYEVAQDSILKGVKLIDKNGAGTEENQALAAFYLGKLKLLENDIDAAQQYFKTVDSVLQKKMITPLEVREGYEHLINFYKANDQKEKQLAYINKLLRFDSIVNREASFVASRLFKEFDTPILLKEKEKLINELKGDNKNLNFLVFLLLFFSGLIGLFLYWQYKKRRIYQQKFEELMHQKNAPKVSEEKSKDDIGVPKEVVEQILNKLLLFEEKKQFLKKNISTTSLAKDIKTNTKYLSKVINHHKQKNFANYINDLRINYAVDRLKTDKALQNYTIQGIAEEMGFNTAESFSSAFKKTTGIKTSYFIKKLNSIDRS</sequence>
<dbReference type="SUPFAM" id="SSF46689">
    <property type="entry name" value="Homeodomain-like"/>
    <property type="match status" value="1"/>
</dbReference>